<evidence type="ECO:0000256" key="1">
    <source>
        <dbReference type="SAM" id="MobiDB-lite"/>
    </source>
</evidence>
<feature type="region of interest" description="Disordered" evidence="1">
    <location>
        <begin position="19"/>
        <end position="39"/>
    </location>
</feature>
<keyword evidence="3" id="KW-1185">Reference proteome</keyword>
<evidence type="ECO:0000313" key="2">
    <source>
        <dbReference type="EMBL" id="MEW9854620.1"/>
    </source>
</evidence>
<accession>A0ABV3R9I8</accession>
<dbReference type="EMBL" id="JBFNXR010000021">
    <property type="protein sequence ID" value="MEW9854620.1"/>
    <property type="molecule type" value="Genomic_DNA"/>
</dbReference>
<gene>
    <name evidence="2" type="ORF">ABUH87_05440</name>
</gene>
<name>A0ABV3R9I8_9SPHN</name>
<dbReference type="Proteomes" id="UP001556118">
    <property type="component" value="Unassembled WGS sequence"/>
</dbReference>
<reference evidence="2 3" key="1">
    <citation type="submission" date="2024-06" db="EMBL/GenBank/DDBJ databases">
        <title>Novosphingobium rhizovicinus M1R2S20.</title>
        <authorList>
            <person name="Sun J.-Q."/>
        </authorList>
    </citation>
    <scope>NUCLEOTIDE SEQUENCE [LARGE SCALE GENOMIC DNA]</scope>
    <source>
        <strain evidence="2 3">M1R2S20</strain>
    </source>
</reference>
<evidence type="ECO:0000313" key="3">
    <source>
        <dbReference type="Proteomes" id="UP001556118"/>
    </source>
</evidence>
<dbReference type="RefSeq" id="WP_367770815.1">
    <property type="nucleotide sequence ID" value="NZ_JBFNXR010000021.1"/>
</dbReference>
<sequence>MCGALGEAACSAAKRHAHARSVAEASEHQRCGRDPAQSPGIQMIDGLEVHRARRLADHALQLVDAGDRAAHWSVNAG</sequence>
<comment type="caution">
    <text evidence="2">The sequence shown here is derived from an EMBL/GenBank/DDBJ whole genome shotgun (WGS) entry which is preliminary data.</text>
</comment>
<proteinExistence type="predicted"/>
<protein>
    <submittedName>
        <fullName evidence="2">Uncharacterized protein</fullName>
    </submittedName>
</protein>
<organism evidence="2 3">
    <name type="scientific">Novosphingobium rhizovicinum</name>
    <dbReference type="NCBI Taxonomy" id="3228928"/>
    <lineage>
        <taxon>Bacteria</taxon>
        <taxon>Pseudomonadati</taxon>
        <taxon>Pseudomonadota</taxon>
        <taxon>Alphaproteobacteria</taxon>
        <taxon>Sphingomonadales</taxon>
        <taxon>Sphingomonadaceae</taxon>
        <taxon>Novosphingobium</taxon>
    </lineage>
</organism>